<reference evidence="1 2" key="1">
    <citation type="journal article" date="2010" name="Int. J. Syst. Evol. Microbiol.">
        <title>Bacillus horneckiae sp. nov., isolated from a spacecraft-assembly clean room.</title>
        <authorList>
            <person name="Vaishampayan P."/>
            <person name="Probst A."/>
            <person name="Krishnamurthi S."/>
            <person name="Ghosh S."/>
            <person name="Osman S."/>
            <person name="McDowall A."/>
            <person name="Ruckmani A."/>
            <person name="Mayilraj S."/>
            <person name="Venkateswaran K."/>
        </authorList>
    </citation>
    <scope>NUCLEOTIDE SEQUENCE [LARGE SCALE GENOMIC DNA]</scope>
    <source>
        <strain evidence="2">1PO1SC</strain>
    </source>
</reference>
<sequence length="86" mass="10108">MLNNQSLSQVNYNDALLNTQRMILLTDFILSSNLEEQYLQHLRGLQRNTEWQEFYPVIAESIQEYDISDEDIYQAIPALIKVPAYL</sequence>
<keyword evidence="2" id="KW-1185">Reference proteome</keyword>
<dbReference type="EMBL" id="PISD01000031">
    <property type="protein sequence ID" value="PKG28179.1"/>
    <property type="molecule type" value="Genomic_DNA"/>
</dbReference>
<evidence type="ECO:0000313" key="1">
    <source>
        <dbReference type="EMBL" id="PKG28179.1"/>
    </source>
</evidence>
<name>A0A2N0ZFA2_9BACI</name>
<organism evidence="1 2">
    <name type="scientific">Cytobacillus horneckiae</name>
    <dbReference type="NCBI Taxonomy" id="549687"/>
    <lineage>
        <taxon>Bacteria</taxon>
        <taxon>Bacillati</taxon>
        <taxon>Bacillota</taxon>
        <taxon>Bacilli</taxon>
        <taxon>Bacillales</taxon>
        <taxon>Bacillaceae</taxon>
        <taxon>Cytobacillus</taxon>
    </lineage>
</organism>
<accession>A0A2N0ZFA2</accession>
<dbReference type="AlphaFoldDB" id="A0A2N0ZFA2"/>
<dbReference type="Proteomes" id="UP000233343">
    <property type="component" value="Unassembled WGS sequence"/>
</dbReference>
<proteinExistence type="predicted"/>
<evidence type="ECO:0000313" key="2">
    <source>
        <dbReference type="Proteomes" id="UP000233343"/>
    </source>
</evidence>
<dbReference type="RefSeq" id="WP_066196391.1">
    <property type="nucleotide sequence ID" value="NZ_JARMMB010000009.1"/>
</dbReference>
<comment type="caution">
    <text evidence="1">The sequence shown here is derived from an EMBL/GenBank/DDBJ whole genome shotgun (WGS) entry which is preliminary data.</text>
</comment>
<protein>
    <submittedName>
        <fullName evidence="1">Uncharacterized protein</fullName>
    </submittedName>
</protein>
<gene>
    <name evidence="1" type="ORF">CWS20_15155</name>
</gene>